<dbReference type="Proteomes" id="UP000728185">
    <property type="component" value="Unassembled WGS sequence"/>
</dbReference>
<evidence type="ECO:0000256" key="2">
    <source>
        <dbReference type="ARBA" id="ARBA00007494"/>
    </source>
</evidence>
<evidence type="ECO:0000256" key="10">
    <source>
        <dbReference type="SAM" id="MobiDB-lite"/>
    </source>
</evidence>
<dbReference type="PRINTS" id="PR02012">
    <property type="entry name" value="RCMTNOP2"/>
</dbReference>
<comment type="caution">
    <text evidence="12">The sequence shown here is derived from an EMBL/GenBank/DDBJ whole genome shotgun (WGS) entry which is preliminary data.</text>
</comment>
<evidence type="ECO:0000313" key="12">
    <source>
        <dbReference type="EMBL" id="KAA0190865.1"/>
    </source>
</evidence>
<feature type="binding site" evidence="9">
    <location>
        <position position="347"/>
    </location>
    <ligand>
        <name>S-adenosyl-L-methionine</name>
        <dbReference type="ChEBI" id="CHEBI:59789"/>
    </ligand>
</feature>
<dbReference type="PANTHER" id="PTHR22807">
    <property type="entry name" value="NOP2 YEAST -RELATED NOL1/NOP2/FMU SUN DOMAIN-CONTAINING"/>
    <property type="match status" value="1"/>
</dbReference>
<dbReference type="PROSITE" id="PS51686">
    <property type="entry name" value="SAM_MT_RSMB_NOP"/>
    <property type="match status" value="1"/>
</dbReference>
<dbReference type="InterPro" id="IPR029063">
    <property type="entry name" value="SAM-dependent_MTases_sf"/>
</dbReference>
<evidence type="ECO:0000256" key="9">
    <source>
        <dbReference type="PROSITE-ProRule" id="PRU01023"/>
    </source>
</evidence>
<dbReference type="AlphaFoldDB" id="A0A8E0VIZ1"/>
<evidence type="ECO:0000256" key="3">
    <source>
        <dbReference type="ARBA" id="ARBA00022517"/>
    </source>
</evidence>
<evidence type="ECO:0000256" key="7">
    <source>
        <dbReference type="ARBA" id="ARBA00022884"/>
    </source>
</evidence>
<feature type="binding site" evidence="9">
    <location>
        <position position="303"/>
    </location>
    <ligand>
        <name>S-adenosyl-L-methionine</name>
        <dbReference type="ChEBI" id="CHEBI:59789"/>
    </ligand>
</feature>
<proteinExistence type="inferred from homology"/>
<keyword evidence="4 9" id="KW-0489">Methyltransferase</keyword>
<evidence type="ECO:0000256" key="4">
    <source>
        <dbReference type="ARBA" id="ARBA00022603"/>
    </source>
</evidence>
<keyword evidence="6 9" id="KW-0949">S-adenosyl-L-methionine</keyword>
<dbReference type="GO" id="GO:0003723">
    <property type="term" value="F:RNA binding"/>
    <property type="evidence" value="ECO:0007669"/>
    <property type="project" value="UniProtKB-UniRule"/>
</dbReference>
<dbReference type="OrthoDB" id="427002at2759"/>
<feature type="region of interest" description="Disordered" evidence="10">
    <location>
        <begin position="1"/>
        <end position="22"/>
    </location>
</feature>
<dbReference type="GO" id="GO:0009383">
    <property type="term" value="F:rRNA (cytosine-C5-)-methyltransferase activity"/>
    <property type="evidence" value="ECO:0007669"/>
    <property type="project" value="TreeGrafter"/>
</dbReference>
<dbReference type="InterPro" id="IPR011023">
    <property type="entry name" value="Nop2p"/>
</dbReference>
<sequence>MGRPAEKKRNKKKVLHQPDPVITGMKKRKGILDFLSSHIKFRENDQPAEKEIVNGNILGDEVPKKELFTLDDELGENDIVLDDFGDLEELETQSVASEQSEKNDDQDPDALQLNLEAETEAADVSFLDQRIRSWVMMLKNFKSAAQSNLDRKSCINGLLDDICKRYSYNRFLALKLFDLFPKELIDAIEANEVDRPVTIRTNTLKTRRRELAQALINRGVNLDPLEPWSKVGLVVYSSQVPLGATPEYLAGHYILQGASSMLPVMALAPKPGERVLDLCAAPGGKTTYIAQLMKNTGTLFANEVNATRAKALVGNCHRMGIVNTIVCVEDGRAFPKIMKNFDRVLLDAPCSGTGIIAKDPAVKASKTNDDIARCMVLQKQLILAAIDACKVGGYVVYSTCSILVEENENVIQYALNKRHVSIVETKLFGEKGFRSFKGFHFNPKMERTRRYYPHKHNVDGFFVAKLKKTA</sequence>
<keyword evidence="5 9" id="KW-0808">Transferase</keyword>
<comment type="similarity">
    <text evidence="2 9">Belongs to the class I-like SAM-binding methyltransferase superfamily. RsmB/NOP family.</text>
</comment>
<comment type="subcellular location">
    <subcellularLocation>
        <location evidence="1">Nucleus</location>
        <location evidence="1">Nucleolus</location>
    </subcellularLocation>
</comment>
<evidence type="ECO:0000256" key="5">
    <source>
        <dbReference type="ARBA" id="ARBA00022679"/>
    </source>
</evidence>
<dbReference type="GO" id="GO:0070475">
    <property type="term" value="P:rRNA base methylation"/>
    <property type="evidence" value="ECO:0007669"/>
    <property type="project" value="TreeGrafter"/>
</dbReference>
<dbReference type="InterPro" id="IPR001678">
    <property type="entry name" value="MeTrfase_RsmB-F_NOP2_dom"/>
</dbReference>
<accession>A0A8E0VIZ1</accession>
<dbReference type="EMBL" id="LUCM01006718">
    <property type="protein sequence ID" value="KAA0190865.1"/>
    <property type="molecule type" value="Genomic_DNA"/>
</dbReference>
<evidence type="ECO:0000256" key="8">
    <source>
        <dbReference type="ARBA" id="ARBA00023242"/>
    </source>
</evidence>
<gene>
    <name evidence="12" type="ORF">FBUS_07536</name>
</gene>
<organism evidence="12 13">
    <name type="scientific">Fasciolopsis buskii</name>
    <dbReference type="NCBI Taxonomy" id="27845"/>
    <lineage>
        <taxon>Eukaryota</taxon>
        <taxon>Metazoa</taxon>
        <taxon>Spiralia</taxon>
        <taxon>Lophotrochozoa</taxon>
        <taxon>Platyhelminthes</taxon>
        <taxon>Trematoda</taxon>
        <taxon>Digenea</taxon>
        <taxon>Plagiorchiida</taxon>
        <taxon>Echinostomata</taxon>
        <taxon>Echinostomatoidea</taxon>
        <taxon>Fasciolidae</taxon>
        <taxon>Fasciolopsis</taxon>
    </lineage>
</organism>
<dbReference type="GO" id="GO:0000470">
    <property type="term" value="P:maturation of LSU-rRNA"/>
    <property type="evidence" value="ECO:0007669"/>
    <property type="project" value="TreeGrafter"/>
</dbReference>
<dbReference type="PANTHER" id="PTHR22807:SF30">
    <property type="entry name" value="28S RRNA (CYTOSINE(4447)-C(5))-METHYLTRANSFERASE-RELATED"/>
    <property type="match status" value="1"/>
</dbReference>
<feature type="binding site" evidence="9">
    <location>
        <position position="330"/>
    </location>
    <ligand>
        <name>S-adenosyl-L-methionine</name>
        <dbReference type="ChEBI" id="CHEBI:59789"/>
    </ligand>
</feature>
<dbReference type="SUPFAM" id="SSF53335">
    <property type="entry name" value="S-adenosyl-L-methionine-dependent methyltransferases"/>
    <property type="match status" value="1"/>
</dbReference>
<dbReference type="Pfam" id="PF01189">
    <property type="entry name" value="Methyltr_RsmB-F"/>
    <property type="match status" value="1"/>
</dbReference>
<name>A0A8E0VIZ1_9TREM</name>
<reference evidence="12" key="1">
    <citation type="submission" date="2019-05" db="EMBL/GenBank/DDBJ databases">
        <title>Annotation for the trematode Fasciolopsis buski.</title>
        <authorList>
            <person name="Choi Y.-J."/>
        </authorList>
    </citation>
    <scope>NUCLEOTIDE SEQUENCE</scope>
    <source>
        <strain evidence="12">HT</strain>
        <tissue evidence="12">Whole worm</tissue>
    </source>
</reference>
<dbReference type="PROSITE" id="PS01153">
    <property type="entry name" value="NOL1_NOP2_SUN"/>
    <property type="match status" value="1"/>
</dbReference>
<keyword evidence="13" id="KW-1185">Reference proteome</keyword>
<dbReference type="InterPro" id="IPR023273">
    <property type="entry name" value="RCMT_NOP2"/>
</dbReference>
<protein>
    <submittedName>
        <fullName evidence="12">Ribosomal RNA methyltransferase NOP2</fullName>
    </submittedName>
</protein>
<dbReference type="GO" id="GO:0005730">
    <property type="term" value="C:nucleolus"/>
    <property type="evidence" value="ECO:0007669"/>
    <property type="project" value="UniProtKB-SubCell"/>
</dbReference>
<evidence type="ECO:0000259" key="11">
    <source>
        <dbReference type="PROSITE" id="PS51686"/>
    </source>
</evidence>
<dbReference type="CDD" id="cd02440">
    <property type="entry name" value="AdoMet_MTases"/>
    <property type="match status" value="1"/>
</dbReference>
<keyword evidence="7 9" id="KW-0694">RNA-binding</keyword>
<dbReference type="PRINTS" id="PR02008">
    <property type="entry name" value="RCMTFAMILY"/>
</dbReference>
<evidence type="ECO:0000313" key="13">
    <source>
        <dbReference type="Proteomes" id="UP000728185"/>
    </source>
</evidence>
<dbReference type="Gene3D" id="3.40.50.150">
    <property type="entry name" value="Vaccinia Virus protein VP39"/>
    <property type="match status" value="1"/>
</dbReference>
<feature type="active site" description="Nucleophile" evidence="9">
    <location>
        <position position="400"/>
    </location>
</feature>
<feature type="binding site" evidence="9">
    <location>
        <begin position="279"/>
        <end position="285"/>
    </location>
    <ligand>
        <name>S-adenosyl-L-methionine</name>
        <dbReference type="ChEBI" id="CHEBI:59789"/>
    </ligand>
</feature>
<dbReference type="Gene3D" id="3.30.70.1170">
    <property type="entry name" value="Sun protein, domain 3"/>
    <property type="match status" value="1"/>
</dbReference>
<feature type="domain" description="SAM-dependent MTase RsmB/NOP-type" evidence="11">
    <location>
        <begin position="187"/>
        <end position="469"/>
    </location>
</feature>
<evidence type="ECO:0000256" key="6">
    <source>
        <dbReference type="ARBA" id="ARBA00022691"/>
    </source>
</evidence>
<dbReference type="NCBIfam" id="TIGR00446">
    <property type="entry name" value="nop2p"/>
    <property type="match status" value="1"/>
</dbReference>
<dbReference type="FunFam" id="3.30.70.1170:FF:000001">
    <property type="entry name" value="Ribosomal RNA methyltransferase Nop2"/>
    <property type="match status" value="1"/>
</dbReference>
<keyword evidence="8" id="KW-0539">Nucleus</keyword>
<dbReference type="InterPro" id="IPR049560">
    <property type="entry name" value="MeTrfase_RsmB-F_NOP2_cat"/>
</dbReference>
<evidence type="ECO:0000256" key="1">
    <source>
        <dbReference type="ARBA" id="ARBA00004604"/>
    </source>
</evidence>
<keyword evidence="3" id="KW-0690">Ribosome biogenesis</keyword>
<dbReference type="InterPro" id="IPR023267">
    <property type="entry name" value="RCMT"/>
</dbReference>
<dbReference type="InterPro" id="IPR018314">
    <property type="entry name" value="RsmB/NOL1/NOP2-like_CS"/>
</dbReference>